<dbReference type="GO" id="GO:0016705">
    <property type="term" value="F:oxidoreductase activity, acting on paired donors, with incorporation or reduction of molecular oxygen"/>
    <property type="evidence" value="ECO:0007669"/>
    <property type="project" value="InterPro"/>
</dbReference>
<keyword evidence="3 4" id="KW-0349">Heme</keyword>
<feature type="non-terminal residue" evidence="5">
    <location>
        <position position="487"/>
    </location>
</feature>
<dbReference type="Pfam" id="PF00067">
    <property type="entry name" value="p450"/>
    <property type="match status" value="1"/>
</dbReference>
<dbReference type="PANTHER" id="PTHR24305">
    <property type="entry name" value="CYTOCHROME P450"/>
    <property type="match status" value="1"/>
</dbReference>
<evidence type="ECO:0000256" key="2">
    <source>
        <dbReference type="ARBA" id="ARBA00010617"/>
    </source>
</evidence>
<dbReference type="InterPro" id="IPR001128">
    <property type="entry name" value="Cyt_P450"/>
</dbReference>
<evidence type="ECO:0000256" key="4">
    <source>
        <dbReference type="RuleBase" id="RU000461"/>
    </source>
</evidence>
<dbReference type="PANTHER" id="PTHR24305:SF166">
    <property type="entry name" value="CYTOCHROME P450 12A4, MITOCHONDRIAL-RELATED"/>
    <property type="match status" value="1"/>
</dbReference>
<dbReference type="PRINTS" id="PR00463">
    <property type="entry name" value="EP450I"/>
</dbReference>
<comment type="similarity">
    <text evidence="2 4">Belongs to the cytochrome P450 family.</text>
</comment>
<dbReference type="PRINTS" id="PR00385">
    <property type="entry name" value="P450"/>
</dbReference>
<comment type="cofactor">
    <cofactor evidence="1 3">
        <name>heme</name>
        <dbReference type="ChEBI" id="CHEBI:30413"/>
    </cofactor>
</comment>
<dbReference type="InterPro" id="IPR002401">
    <property type="entry name" value="Cyt_P450_E_grp-I"/>
</dbReference>
<evidence type="ECO:0000256" key="1">
    <source>
        <dbReference type="ARBA" id="ARBA00001971"/>
    </source>
</evidence>
<evidence type="ECO:0000256" key="3">
    <source>
        <dbReference type="PIRSR" id="PIRSR602401-1"/>
    </source>
</evidence>
<dbReference type="SUPFAM" id="SSF48264">
    <property type="entry name" value="Cytochrome P450"/>
    <property type="match status" value="1"/>
</dbReference>
<name>A0A061S0A9_9CHLO</name>
<dbReference type="InterPro" id="IPR036396">
    <property type="entry name" value="Cyt_P450_sf"/>
</dbReference>
<protein>
    <submittedName>
        <fullName evidence="5">Cytochrome p450</fullName>
    </submittedName>
</protein>
<keyword evidence="4" id="KW-0560">Oxidoreductase</keyword>
<dbReference type="InterPro" id="IPR017972">
    <property type="entry name" value="Cyt_P450_CS"/>
</dbReference>
<sequence length="487" mass="53154">MALPVKLFRSSLPGHSNRRCCEARPRRKISHRASLESAEETFGAQKITPRLLASELPGALPLLGHALQISQLQGTGKSKEGLTELCLKACSLGPAVRFGFLGREAWFLNDPELITEMAIKRVALYSSRFTPDGWGMLYQLREGGFPAPGGSPGMQGIVFSDGVLHARNRAAAMRSLSSRATRERTEAVVAELAAKLRDRWLGAGAEALRGGVRVDFEAQRFTFDVIGQAALSHDFAELDSPFGGQGRQNGFARELSRSTEAIWDATINDPLNLWRLFETRAKSDIREPMKYMMEFEKALIDERRRAIAGGAPPGDDFLGAMLEARDETGAPVRIHEIKWAVHDMIAAGSDTTASSLAAALAMLAANPEAQSALREELRPLGGRVPAAGELERLPYLEAVVRETLRLYPAASVFGRTAVQQDDLMGISVKPNSFLICSPFVLGRSPEWWKDPNKFDPSRFLPGGEWGTTTPRNAWIPFGLGARSCVGG</sequence>
<dbReference type="PROSITE" id="PS00086">
    <property type="entry name" value="CYTOCHROME_P450"/>
    <property type="match status" value="1"/>
</dbReference>
<keyword evidence="3 4" id="KW-0479">Metal-binding</keyword>
<keyword evidence="3 4" id="KW-0408">Iron</keyword>
<dbReference type="GO" id="GO:0004497">
    <property type="term" value="F:monooxygenase activity"/>
    <property type="evidence" value="ECO:0007669"/>
    <property type="project" value="UniProtKB-KW"/>
</dbReference>
<accession>A0A061S0A9</accession>
<evidence type="ECO:0000313" key="5">
    <source>
        <dbReference type="EMBL" id="JAC77638.1"/>
    </source>
</evidence>
<dbReference type="AlphaFoldDB" id="A0A061S0A9"/>
<keyword evidence="4" id="KW-0503">Monooxygenase</keyword>
<dbReference type="InterPro" id="IPR050121">
    <property type="entry name" value="Cytochrome_P450_monoxygenase"/>
</dbReference>
<organism evidence="5">
    <name type="scientific">Tetraselmis sp. GSL018</name>
    <dbReference type="NCBI Taxonomy" id="582737"/>
    <lineage>
        <taxon>Eukaryota</taxon>
        <taxon>Viridiplantae</taxon>
        <taxon>Chlorophyta</taxon>
        <taxon>core chlorophytes</taxon>
        <taxon>Chlorodendrophyceae</taxon>
        <taxon>Chlorodendrales</taxon>
        <taxon>Chlorodendraceae</taxon>
        <taxon>Tetraselmis</taxon>
    </lineage>
</organism>
<feature type="binding site" description="axial binding residue" evidence="3">
    <location>
        <position position="484"/>
    </location>
    <ligand>
        <name>heme</name>
        <dbReference type="ChEBI" id="CHEBI:30413"/>
    </ligand>
    <ligandPart>
        <name>Fe</name>
        <dbReference type="ChEBI" id="CHEBI:18248"/>
    </ligandPart>
</feature>
<dbReference type="GO" id="GO:0005506">
    <property type="term" value="F:iron ion binding"/>
    <property type="evidence" value="ECO:0007669"/>
    <property type="project" value="InterPro"/>
</dbReference>
<dbReference type="GO" id="GO:0020037">
    <property type="term" value="F:heme binding"/>
    <property type="evidence" value="ECO:0007669"/>
    <property type="project" value="InterPro"/>
</dbReference>
<gene>
    <name evidence="5" type="ORF">TSPGSL018_17188</name>
</gene>
<dbReference type="Gene3D" id="1.10.630.10">
    <property type="entry name" value="Cytochrome P450"/>
    <property type="match status" value="1"/>
</dbReference>
<proteinExistence type="inferred from homology"/>
<dbReference type="EMBL" id="GBEZ01007854">
    <property type="protein sequence ID" value="JAC77638.1"/>
    <property type="molecule type" value="Transcribed_RNA"/>
</dbReference>
<reference evidence="5" key="1">
    <citation type="submission" date="2014-05" db="EMBL/GenBank/DDBJ databases">
        <title>The transcriptome of the halophilic microalga Tetraselmis sp. GSL018 isolated from the Great Salt Lake, Utah.</title>
        <authorList>
            <person name="Jinkerson R.E."/>
            <person name="D'Adamo S."/>
            <person name="Posewitz M.C."/>
        </authorList>
    </citation>
    <scope>NUCLEOTIDE SEQUENCE</scope>
    <source>
        <strain evidence="5">GSL018</strain>
    </source>
</reference>